<dbReference type="Proteomes" id="UP000245946">
    <property type="component" value="Unassembled WGS sequence"/>
</dbReference>
<dbReference type="AlphaFoldDB" id="A0A316ZD02"/>
<feature type="region of interest" description="Disordered" evidence="1">
    <location>
        <begin position="203"/>
        <end position="251"/>
    </location>
</feature>
<gene>
    <name evidence="2" type="ORF">FA09DRAFT_244812</name>
</gene>
<sequence>MVDLARPTASLPHPHLLRRLDVSPSLARMDVASLSARAARADGYAASLACAAFVARPGRRRRRRERRDIGRRSLVCPLARPPLLLHQSLDGCNACLGNDCSERNTGKSARQVATSTLCLDLILSFHLCVYRHVFPSSSDSWQNATICRRRGLSLGFSLDCVFSRRECTPNCERGERAGAAKRAALGRALQAVARAARSDGAAEGQAWARRDRCDKSGGATWRRSSSSSSSSRSSSRDSQDKREGRRQLSHF</sequence>
<evidence type="ECO:0000313" key="3">
    <source>
        <dbReference type="Proteomes" id="UP000245946"/>
    </source>
</evidence>
<dbReference type="EMBL" id="KZ819289">
    <property type="protein sequence ID" value="PWN99196.1"/>
    <property type="molecule type" value="Genomic_DNA"/>
</dbReference>
<keyword evidence="3" id="KW-1185">Reference proteome</keyword>
<evidence type="ECO:0000313" key="2">
    <source>
        <dbReference type="EMBL" id="PWN99196.1"/>
    </source>
</evidence>
<protein>
    <submittedName>
        <fullName evidence="2">Uncharacterized protein</fullName>
    </submittedName>
</protein>
<feature type="compositionally biased region" description="Basic and acidic residues" evidence="1">
    <location>
        <begin position="234"/>
        <end position="251"/>
    </location>
</feature>
<organism evidence="2 3">
    <name type="scientific">Tilletiopsis washingtonensis</name>
    <dbReference type="NCBI Taxonomy" id="58919"/>
    <lineage>
        <taxon>Eukaryota</taxon>
        <taxon>Fungi</taxon>
        <taxon>Dikarya</taxon>
        <taxon>Basidiomycota</taxon>
        <taxon>Ustilaginomycotina</taxon>
        <taxon>Exobasidiomycetes</taxon>
        <taxon>Entylomatales</taxon>
        <taxon>Entylomatales incertae sedis</taxon>
        <taxon>Tilletiopsis</taxon>
    </lineage>
</organism>
<reference evidence="2 3" key="1">
    <citation type="journal article" date="2018" name="Mol. Biol. Evol.">
        <title>Broad Genomic Sampling Reveals a Smut Pathogenic Ancestry of the Fungal Clade Ustilaginomycotina.</title>
        <authorList>
            <person name="Kijpornyongpan T."/>
            <person name="Mondo S.J."/>
            <person name="Barry K."/>
            <person name="Sandor L."/>
            <person name="Lee J."/>
            <person name="Lipzen A."/>
            <person name="Pangilinan J."/>
            <person name="LaButti K."/>
            <person name="Hainaut M."/>
            <person name="Henrissat B."/>
            <person name="Grigoriev I.V."/>
            <person name="Spatafora J.W."/>
            <person name="Aime M.C."/>
        </authorList>
    </citation>
    <scope>NUCLEOTIDE SEQUENCE [LARGE SCALE GENOMIC DNA]</scope>
    <source>
        <strain evidence="2 3">MCA 4186</strain>
    </source>
</reference>
<evidence type="ECO:0000256" key="1">
    <source>
        <dbReference type="SAM" id="MobiDB-lite"/>
    </source>
</evidence>
<dbReference type="RefSeq" id="XP_025599475.1">
    <property type="nucleotide sequence ID" value="XM_025739661.1"/>
</dbReference>
<proteinExistence type="predicted"/>
<accession>A0A316ZD02</accession>
<dbReference type="GeneID" id="37267207"/>
<feature type="compositionally biased region" description="Low complexity" evidence="1">
    <location>
        <begin position="222"/>
        <end position="233"/>
    </location>
</feature>
<name>A0A316ZD02_9BASI</name>